<dbReference type="RefSeq" id="WP_002774407.1">
    <property type="nucleotide sequence ID" value="NZ_JH597773.1"/>
</dbReference>
<dbReference type="HOGENOM" id="CLU_177114_0_0_12"/>
<dbReference type="EMBL" id="JH597773">
    <property type="protein sequence ID" value="EHQ08053.1"/>
    <property type="molecule type" value="Genomic_DNA"/>
</dbReference>
<evidence type="ECO:0000313" key="2">
    <source>
        <dbReference type="Proteomes" id="UP000005737"/>
    </source>
</evidence>
<dbReference type="Gene3D" id="3.30.2020.40">
    <property type="entry name" value="Uncharacterised protein PF10387, DUF2442"/>
    <property type="match status" value="1"/>
</dbReference>
<evidence type="ECO:0000313" key="1">
    <source>
        <dbReference type="EMBL" id="EHQ08053.1"/>
    </source>
</evidence>
<protein>
    <recommendedName>
        <fullName evidence="3">DUF2442 domain-containing protein</fullName>
    </recommendedName>
</protein>
<dbReference type="STRING" id="183.GCA_002009735_03325"/>
<gene>
    <name evidence="1" type="ORF">Lepil_3394</name>
</gene>
<dbReference type="AlphaFoldDB" id="H2CI30"/>
<evidence type="ECO:0008006" key="3">
    <source>
        <dbReference type="Google" id="ProtNLM"/>
    </source>
</evidence>
<organism evidence="1 2">
    <name type="scientific">Leptonema illini DSM 21528</name>
    <dbReference type="NCBI Taxonomy" id="929563"/>
    <lineage>
        <taxon>Bacteria</taxon>
        <taxon>Pseudomonadati</taxon>
        <taxon>Spirochaetota</taxon>
        <taxon>Spirochaetia</taxon>
        <taxon>Leptospirales</taxon>
        <taxon>Leptospiraceae</taxon>
        <taxon>Leptonema</taxon>
    </lineage>
</organism>
<accession>H2CI30</accession>
<dbReference type="Proteomes" id="UP000005737">
    <property type="component" value="Unassembled WGS sequence"/>
</dbReference>
<keyword evidence="2" id="KW-1185">Reference proteome</keyword>
<sequence length="86" mass="9498">MEAPKAVSVKIDDTSILIELKDGRNLSVPLSWYPRLSKATPEDRADFRLIGGGIGIHWPRLDEDLSIKGFLLGNPDLTRPIETSSP</sequence>
<reference evidence="1 2" key="1">
    <citation type="submission" date="2011-10" db="EMBL/GenBank/DDBJ databases">
        <title>The Improved High-Quality Draft genome of Leptonema illini DSM 21528.</title>
        <authorList>
            <consortium name="US DOE Joint Genome Institute (JGI-PGF)"/>
            <person name="Lucas S."/>
            <person name="Copeland A."/>
            <person name="Lapidus A."/>
            <person name="Glavina del Rio T."/>
            <person name="Dalin E."/>
            <person name="Tice H."/>
            <person name="Bruce D."/>
            <person name="Goodwin L."/>
            <person name="Pitluck S."/>
            <person name="Peters L."/>
            <person name="Mikhailova N."/>
            <person name="Held B."/>
            <person name="Kyrpides N."/>
            <person name="Mavromatis K."/>
            <person name="Ivanova N."/>
            <person name="Markowitz V."/>
            <person name="Cheng J.-F."/>
            <person name="Hugenholtz P."/>
            <person name="Woyke T."/>
            <person name="Wu D."/>
            <person name="Gronow S."/>
            <person name="Wellnitz S."/>
            <person name="Brambilla E.-M."/>
            <person name="Klenk H.-P."/>
            <person name="Eisen J.A."/>
        </authorList>
    </citation>
    <scope>NUCLEOTIDE SEQUENCE [LARGE SCALE GENOMIC DNA]</scope>
    <source>
        <strain evidence="1 2">DSM 21528</strain>
    </source>
</reference>
<proteinExistence type="predicted"/>
<dbReference type="Pfam" id="PF10387">
    <property type="entry name" value="DUF2442"/>
    <property type="match status" value="1"/>
</dbReference>
<dbReference type="InterPro" id="IPR018841">
    <property type="entry name" value="DUF2442"/>
</dbReference>
<name>H2CI30_9LEPT</name>